<name>A0A829R9D3_LISGR</name>
<dbReference type="SMART" id="SM00382">
    <property type="entry name" value="AAA"/>
    <property type="match status" value="1"/>
</dbReference>
<keyword evidence="3 5" id="KW-0067">ATP-binding</keyword>
<gene>
    <name evidence="5" type="ORF">LMUR_02692</name>
</gene>
<dbReference type="Gene3D" id="3.40.50.300">
    <property type="entry name" value="P-loop containing nucleotide triphosphate hydrolases"/>
    <property type="match status" value="2"/>
</dbReference>
<dbReference type="InterPro" id="IPR027417">
    <property type="entry name" value="P-loop_NTPase"/>
</dbReference>
<dbReference type="Pfam" id="PF00005">
    <property type="entry name" value="ABC_tran"/>
    <property type="match status" value="2"/>
</dbReference>
<dbReference type="CDD" id="cd03221">
    <property type="entry name" value="ABCF_EF-3"/>
    <property type="match status" value="1"/>
</dbReference>
<evidence type="ECO:0000256" key="1">
    <source>
        <dbReference type="ARBA" id="ARBA00022737"/>
    </source>
</evidence>
<evidence type="ECO:0000259" key="4">
    <source>
        <dbReference type="PROSITE" id="PS50893"/>
    </source>
</evidence>
<dbReference type="InterPro" id="IPR051309">
    <property type="entry name" value="ABCF_ATPase"/>
</dbReference>
<dbReference type="InterPro" id="IPR003439">
    <property type="entry name" value="ABC_transporter-like_ATP-bd"/>
</dbReference>
<sequence length="428" mass="48625">MKADFSDEDGIRAAELEGEFAELNGWEAESEAAVLLSGLGIDSSLHDKLMKELTGSEKVKVLLAQALFGKPDVLLLDEPTNHLDIRAIHWLEEFLINFENTIIVVSHDRHFLNKVCTHIADLDFSKIQLYVGNYDFWYESSQLAQQMMGDRNKKKEEKIKELQDFIARFSANASKSKQATSRKKMLDKITLEDIQPSSRRYPFIQFSPERDIGNDLLTVENLSKTVDGVKVLDNLSFTINRNDKVALVGDDELAKTTLFQILAGELEPDEGSYKWGVTTSQTYFPKDNSEFFEENDMNLVDWLRQFSPEDDSEAFLRGFLGRMLFSGDEVLKKVRVLSGGEKVRCMLSKMMLSHSNVLILDEPTNHLDLESITSLNNGLASFKGAILFASHDHQLLQSLATRVLNISKDEFYNKEITYDGYLEEALHV</sequence>
<evidence type="ECO:0000313" key="5">
    <source>
        <dbReference type="EMBL" id="EUJ29965.1"/>
    </source>
</evidence>
<dbReference type="GO" id="GO:0005524">
    <property type="term" value="F:ATP binding"/>
    <property type="evidence" value="ECO:0007669"/>
    <property type="project" value="UniProtKB-KW"/>
</dbReference>
<organism evidence="5 6">
    <name type="scientific">Listeria grayi FSL F6-1183</name>
    <dbReference type="NCBI Taxonomy" id="1265827"/>
    <lineage>
        <taxon>Bacteria</taxon>
        <taxon>Bacillati</taxon>
        <taxon>Bacillota</taxon>
        <taxon>Bacilli</taxon>
        <taxon>Bacillales</taxon>
        <taxon>Listeriaceae</taxon>
        <taxon>Listeria</taxon>
    </lineage>
</organism>
<feature type="domain" description="ABC transporter" evidence="4">
    <location>
        <begin position="217"/>
        <end position="424"/>
    </location>
</feature>
<dbReference type="InterPro" id="IPR032781">
    <property type="entry name" value="ABC_tran_Xtn"/>
</dbReference>
<dbReference type="FunFam" id="3.40.50.300:FF:000070">
    <property type="entry name" value="Putative ABC transporter ATP-binding component"/>
    <property type="match status" value="1"/>
</dbReference>
<dbReference type="AlphaFoldDB" id="A0A829R9D3"/>
<dbReference type="PANTHER" id="PTHR42855">
    <property type="entry name" value="ABC TRANSPORTER ATP-BINDING SUBUNIT"/>
    <property type="match status" value="1"/>
</dbReference>
<dbReference type="GO" id="GO:0016887">
    <property type="term" value="F:ATP hydrolysis activity"/>
    <property type="evidence" value="ECO:0007669"/>
    <property type="project" value="InterPro"/>
</dbReference>
<accession>A0A829R9D3</accession>
<evidence type="ECO:0000256" key="3">
    <source>
        <dbReference type="ARBA" id="ARBA00022840"/>
    </source>
</evidence>
<dbReference type="PROSITE" id="PS50893">
    <property type="entry name" value="ABC_TRANSPORTER_2"/>
    <property type="match status" value="1"/>
</dbReference>
<evidence type="ECO:0000256" key="2">
    <source>
        <dbReference type="ARBA" id="ARBA00022741"/>
    </source>
</evidence>
<dbReference type="Pfam" id="PF12848">
    <property type="entry name" value="ABC_tran_Xtn"/>
    <property type="match status" value="1"/>
</dbReference>
<proteinExistence type="predicted"/>
<evidence type="ECO:0000313" key="6">
    <source>
        <dbReference type="Proteomes" id="UP000019251"/>
    </source>
</evidence>
<reference evidence="5 6" key="1">
    <citation type="submission" date="2012-12" db="EMBL/GenBank/DDBJ databases">
        <title>Novel taxa of Listeriaceae from agricultural environments in the United States.</title>
        <authorList>
            <person name="den Bakker H.C."/>
            <person name="Allred A."/>
            <person name="Warchocki S."/>
            <person name="Wright E.M."/>
            <person name="Burrell A."/>
            <person name="Nightingale K.K."/>
            <person name="Kephart D."/>
            <person name="Wiedmann M."/>
        </authorList>
    </citation>
    <scope>NUCLEOTIDE SEQUENCE [LARGE SCALE GENOMIC DNA]</scope>
    <source>
        <strain evidence="5 6">FSL F6-1183</strain>
    </source>
</reference>
<protein>
    <submittedName>
        <fullName evidence="5">ABC transporter ATP-binding protein</fullName>
    </submittedName>
</protein>
<dbReference type="FunFam" id="3.40.50.300:FF:000011">
    <property type="entry name" value="Putative ABC transporter ATP-binding component"/>
    <property type="match status" value="1"/>
</dbReference>
<comment type="caution">
    <text evidence="5">The sequence shown here is derived from an EMBL/GenBank/DDBJ whole genome shotgun (WGS) entry which is preliminary data.</text>
</comment>
<dbReference type="InterPro" id="IPR003593">
    <property type="entry name" value="AAA+_ATPase"/>
</dbReference>
<dbReference type="SUPFAM" id="SSF52540">
    <property type="entry name" value="P-loop containing nucleoside triphosphate hydrolases"/>
    <property type="match status" value="2"/>
</dbReference>
<dbReference type="Proteomes" id="UP000019251">
    <property type="component" value="Unassembled WGS sequence"/>
</dbReference>
<keyword evidence="1" id="KW-0677">Repeat</keyword>
<keyword evidence="2" id="KW-0547">Nucleotide-binding</keyword>
<dbReference type="PANTHER" id="PTHR42855:SF2">
    <property type="entry name" value="DRUG RESISTANCE ABC TRANSPORTER,ATP-BINDING PROTEIN"/>
    <property type="match status" value="1"/>
</dbReference>
<dbReference type="EMBL" id="AODG01000004">
    <property type="protein sequence ID" value="EUJ29965.1"/>
    <property type="molecule type" value="Genomic_DNA"/>
</dbReference>